<dbReference type="Proteomes" id="UP001234178">
    <property type="component" value="Unassembled WGS sequence"/>
</dbReference>
<evidence type="ECO:0000313" key="1">
    <source>
        <dbReference type="EMBL" id="KAK4026433.1"/>
    </source>
</evidence>
<proteinExistence type="predicted"/>
<organism evidence="1 2">
    <name type="scientific">Daphnia magna</name>
    <dbReference type="NCBI Taxonomy" id="35525"/>
    <lineage>
        <taxon>Eukaryota</taxon>
        <taxon>Metazoa</taxon>
        <taxon>Ecdysozoa</taxon>
        <taxon>Arthropoda</taxon>
        <taxon>Crustacea</taxon>
        <taxon>Branchiopoda</taxon>
        <taxon>Diplostraca</taxon>
        <taxon>Cladocera</taxon>
        <taxon>Anomopoda</taxon>
        <taxon>Daphniidae</taxon>
        <taxon>Daphnia</taxon>
    </lineage>
</organism>
<protein>
    <submittedName>
        <fullName evidence="1">Uncharacterized protein</fullName>
    </submittedName>
</protein>
<reference evidence="1 2" key="1">
    <citation type="journal article" date="2023" name="Nucleic Acids Res.">
        <title>The hologenome of Daphnia magna reveals possible DNA methylation and microbiome-mediated evolution of the host genome.</title>
        <authorList>
            <person name="Chaturvedi A."/>
            <person name="Li X."/>
            <person name="Dhandapani V."/>
            <person name="Marshall H."/>
            <person name="Kissane S."/>
            <person name="Cuenca-Cambronero M."/>
            <person name="Asole G."/>
            <person name="Calvet F."/>
            <person name="Ruiz-Romero M."/>
            <person name="Marangio P."/>
            <person name="Guigo R."/>
            <person name="Rago D."/>
            <person name="Mirbahai L."/>
            <person name="Eastwood N."/>
            <person name="Colbourne J.K."/>
            <person name="Zhou J."/>
            <person name="Mallon E."/>
            <person name="Orsini L."/>
        </authorList>
    </citation>
    <scope>NUCLEOTIDE SEQUENCE [LARGE SCALE GENOMIC DNA]</scope>
    <source>
        <strain evidence="1">LRV0_1</strain>
    </source>
</reference>
<gene>
    <name evidence="1" type="ORF">OUZ56_015431</name>
</gene>
<sequence>MATENFTILSFFSHVMEKVETVADEEEIAGKPAYSNDNASGPSLRREKPLVLTRKGKRETLFLCYFWGPPSPKENHLVSVIAVTIPGVCHCSNWHELVTPSLLNLIIEILLRRNPT</sequence>
<evidence type="ECO:0000313" key="2">
    <source>
        <dbReference type="Proteomes" id="UP001234178"/>
    </source>
</evidence>
<keyword evidence="2" id="KW-1185">Reference proteome</keyword>
<name>A0ABR0AMU6_9CRUS</name>
<comment type="caution">
    <text evidence="1">The sequence shown here is derived from an EMBL/GenBank/DDBJ whole genome shotgun (WGS) entry which is preliminary data.</text>
</comment>
<dbReference type="EMBL" id="JAOYFB010000038">
    <property type="protein sequence ID" value="KAK4026433.1"/>
    <property type="molecule type" value="Genomic_DNA"/>
</dbReference>
<accession>A0ABR0AMU6</accession>